<protein>
    <recommendedName>
        <fullName evidence="3">F-box domain-containing protein</fullName>
    </recommendedName>
</protein>
<name>A0A2T4C222_TRILO</name>
<organism evidence="1 2">
    <name type="scientific">Trichoderma longibrachiatum ATCC 18648</name>
    <dbReference type="NCBI Taxonomy" id="983965"/>
    <lineage>
        <taxon>Eukaryota</taxon>
        <taxon>Fungi</taxon>
        <taxon>Dikarya</taxon>
        <taxon>Ascomycota</taxon>
        <taxon>Pezizomycotina</taxon>
        <taxon>Sordariomycetes</taxon>
        <taxon>Hypocreomycetidae</taxon>
        <taxon>Hypocreales</taxon>
        <taxon>Hypocreaceae</taxon>
        <taxon>Trichoderma</taxon>
    </lineage>
</organism>
<dbReference type="EMBL" id="KZ679133">
    <property type="protein sequence ID" value="PTB75613.1"/>
    <property type="molecule type" value="Genomic_DNA"/>
</dbReference>
<gene>
    <name evidence="1" type="ORF">M440DRAFT_1378092</name>
</gene>
<evidence type="ECO:0008006" key="3">
    <source>
        <dbReference type="Google" id="ProtNLM"/>
    </source>
</evidence>
<keyword evidence="2" id="KW-1185">Reference proteome</keyword>
<sequence length="250" mass="27953">MRRGAMFRQTPGQLEWLFPQEEFAGILPKRQAWPANTDLVPTNFVVPQEVLSREPGRATDAETGILSLPTELLVQVFRSGTDEDAICLALTCKALLFASTLAVKHRPTLPPSNRTSFHHFQTATRFDAGAHCSRRTMIDFLLRLHPLGPGRRASPTVSLCQDCLRYRPVDPSWWTDKGAPCPERSPAMASGWELAVEHWRWRRMLQCPECWASSHEAVGGFEAGEVSPAWPAGRGTLESLSNTRPLFGYD</sequence>
<evidence type="ECO:0000313" key="1">
    <source>
        <dbReference type="EMBL" id="PTB75613.1"/>
    </source>
</evidence>
<dbReference type="OrthoDB" id="4430588at2759"/>
<reference evidence="1 2" key="1">
    <citation type="submission" date="2016-07" db="EMBL/GenBank/DDBJ databases">
        <title>Multiple horizontal gene transfer events from other fungi enriched the ability of initially mycotrophic Trichoderma (Ascomycota) to feed on dead plant biomass.</title>
        <authorList>
            <consortium name="DOE Joint Genome Institute"/>
            <person name="Aerts A."/>
            <person name="Atanasova L."/>
            <person name="Chenthamara K."/>
            <person name="Zhang J."/>
            <person name="Grujic M."/>
            <person name="Henrissat B."/>
            <person name="Kuo A."/>
            <person name="Salamov A."/>
            <person name="Lipzen A."/>
            <person name="Labutti K."/>
            <person name="Barry K."/>
            <person name="Miao Y."/>
            <person name="Rahimi M.J."/>
            <person name="Shen Q."/>
            <person name="Grigoriev I.V."/>
            <person name="Kubicek C.P."/>
            <person name="Druzhinina I.S."/>
        </authorList>
    </citation>
    <scope>NUCLEOTIDE SEQUENCE [LARGE SCALE GENOMIC DNA]</scope>
    <source>
        <strain evidence="1 2">ATCC 18648</strain>
    </source>
</reference>
<dbReference type="Proteomes" id="UP000240760">
    <property type="component" value="Unassembled WGS sequence"/>
</dbReference>
<dbReference type="AlphaFoldDB" id="A0A2T4C222"/>
<proteinExistence type="predicted"/>
<evidence type="ECO:0000313" key="2">
    <source>
        <dbReference type="Proteomes" id="UP000240760"/>
    </source>
</evidence>
<accession>A0A2T4C222</accession>